<comment type="caution">
    <text evidence="1">The sequence shown here is derived from an EMBL/GenBank/DDBJ whole genome shotgun (WGS) entry which is preliminary data.</text>
</comment>
<dbReference type="Proteomes" id="UP001381693">
    <property type="component" value="Unassembled WGS sequence"/>
</dbReference>
<organism evidence="1 2">
    <name type="scientific">Halocaridina rubra</name>
    <name type="common">Hawaiian red shrimp</name>
    <dbReference type="NCBI Taxonomy" id="373956"/>
    <lineage>
        <taxon>Eukaryota</taxon>
        <taxon>Metazoa</taxon>
        <taxon>Ecdysozoa</taxon>
        <taxon>Arthropoda</taxon>
        <taxon>Crustacea</taxon>
        <taxon>Multicrustacea</taxon>
        <taxon>Malacostraca</taxon>
        <taxon>Eumalacostraca</taxon>
        <taxon>Eucarida</taxon>
        <taxon>Decapoda</taxon>
        <taxon>Pleocyemata</taxon>
        <taxon>Caridea</taxon>
        <taxon>Atyoidea</taxon>
        <taxon>Atyidae</taxon>
        <taxon>Halocaridina</taxon>
    </lineage>
</organism>
<keyword evidence="2" id="KW-1185">Reference proteome</keyword>
<accession>A0AAN9A780</accession>
<evidence type="ECO:0000313" key="1">
    <source>
        <dbReference type="EMBL" id="KAK7072442.1"/>
    </source>
</evidence>
<proteinExistence type="predicted"/>
<protein>
    <submittedName>
        <fullName evidence="1">Uncharacterized protein</fullName>
    </submittedName>
</protein>
<reference evidence="1 2" key="1">
    <citation type="submission" date="2023-11" db="EMBL/GenBank/DDBJ databases">
        <title>Halocaridina rubra genome assembly.</title>
        <authorList>
            <person name="Smith C."/>
        </authorList>
    </citation>
    <scope>NUCLEOTIDE SEQUENCE [LARGE SCALE GENOMIC DNA]</scope>
    <source>
        <strain evidence="1">EP-1</strain>
        <tissue evidence="1">Whole</tissue>
    </source>
</reference>
<dbReference type="AlphaFoldDB" id="A0AAN9A780"/>
<dbReference type="EMBL" id="JAXCGZ010013484">
    <property type="protein sequence ID" value="KAK7072442.1"/>
    <property type="molecule type" value="Genomic_DNA"/>
</dbReference>
<sequence length="102" mass="12202">MAYISNEINLTNECCAMSSSEFSMISNNYECGYECENPVMNFEEKFTLSHSFEDTFDDHYWCPCQNGPTLCQEFRGEHRRRSVRQIPRWHLFWRAIKNINQS</sequence>
<gene>
    <name evidence="1" type="ORF">SK128_027438</name>
</gene>
<name>A0AAN9A780_HALRR</name>
<evidence type="ECO:0000313" key="2">
    <source>
        <dbReference type="Proteomes" id="UP001381693"/>
    </source>
</evidence>